<dbReference type="Proteomes" id="UP000887577">
    <property type="component" value="Unplaced"/>
</dbReference>
<name>A0A914Z8G3_9BILA</name>
<dbReference type="Pfam" id="PF01484">
    <property type="entry name" value="Col_cuticle_N"/>
    <property type="match status" value="1"/>
</dbReference>
<sequence>MSVNKATVGAITFSGVTLLACLFAISSIYSDVQSIWSELDAEMDGFKVLADDLWRDMVQMGAGTPSNRIRRESYGGYGASGSNTGGYGGGPSGPGGPGGSGQPTLPGWK</sequence>
<dbReference type="PROSITE" id="PS51257">
    <property type="entry name" value="PROKAR_LIPOPROTEIN"/>
    <property type="match status" value="1"/>
</dbReference>
<evidence type="ECO:0000256" key="1">
    <source>
        <dbReference type="ARBA" id="ARBA00022737"/>
    </source>
</evidence>
<organism evidence="4 5">
    <name type="scientific">Panagrolaimus superbus</name>
    <dbReference type="NCBI Taxonomy" id="310955"/>
    <lineage>
        <taxon>Eukaryota</taxon>
        <taxon>Metazoa</taxon>
        <taxon>Ecdysozoa</taxon>
        <taxon>Nematoda</taxon>
        <taxon>Chromadorea</taxon>
        <taxon>Rhabditida</taxon>
        <taxon>Tylenchina</taxon>
        <taxon>Panagrolaimomorpha</taxon>
        <taxon>Panagrolaimoidea</taxon>
        <taxon>Panagrolaimidae</taxon>
        <taxon>Panagrolaimus</taxon>
    </lineage>
</organism>
<feature type="compositionally biased region" description="Gly residues" evidence="2">
    <location>
        <begin position="75"/>
        <end position="101"/>
    </location>
</feature>
<dbReference type="InterPro" id="IPR002486">
    <property type="entry name" value="Col_cuticle_N"/>
</dbReference>
<reference evidence="5" key="1">
    <citation type="submission" date="2022-11" db="UniProtKB">
        <authorList>
            <consortium name="WormBaseParasite"/>
        </authorList>
    </citation>
    <scope>IDENTIFICATION</scope>
</reference>
<evidence type="ECO:0000259" key="3">
    <source>
        <dbReference type="SMART" id="SM01088"/>
    </source>
</evidence>
<feature type="region of interest" description="Disordered" evidence="2">
    <location>
        <begin position="64"/>
        <end position="109"/>
    </location>
</feature>
<evidence type="ECO:0000313" key="5">
    <source>
        <dbReference type="WBParaSite" id="PSU_v2.g8193.t1"/>
    </source>
</evidence>
<dbReference type="WBParaSite" id="PSU_v2.g8193.t1">
    <property type="protein sequence ID" value="PSU_v2.g8193.t1"/>
    <property type="gene ID" value="PSU_v2.g8193"/>
</dbReference>
<protein>
    <submittedName>
        <fullName evidence="5">Nematode cuticle collagen N-terminal domain-containing protein</fullName>
    </submittedName>
</protein>
<keyword evidence="1" id="KW-0677">Repeat</keyword>
<evidence type="ECO:0000256" key="2">
    <source>
        <dbReference type="SAM" id="MobiDB-lite"/>
    </source>
</evidence>
<feature type="domain" description="Nematode cuticle collagen N-terminal" evidence="3">
    <location>
        <begin position="7"/>
        <end position="57"/>
    </location>
</feature>
<evidence type="ECO:0000313" key="4">
    <source>
        <dbReference type="Proteomes" id="UP000887577"/>
    </source>
</evidence>
<accession>A0A914Z8G3</accession>
<dbReference type="AlphaFoldDB" id="A0A914Z8G3"/>
<keyword evidence="4" id="KW-1185">Reference proteome</keyword>
<dbReference type="SMART" id="SM01088">
    <property type="entry name" value="Col_cuticle_N"/>
    <property type="match status" value="1"/>
</dbReference>
<dbReference type="GO" id="GO:0042302">
    <property type="term" value="F:structural constituent of cuticle"/>
    <property type="evidence" value="ECO:0007669"/>
    <property type="project" value="InterPro"/>
</dbReference>
<proteinExistence type="predicted"/>